<evidence type="ECO:0000256" key="1">
    <source>
        <dbReference type="SAM" id="Phobius"/>
    </source>
</evidence>
<dbReference type="AlphaFoldDB" id="C8W6K1"/>
<gene>
    <name evidence="2" type="ordered locus">Dtox_3380</name>
</gene>
<dbReference type="KEGG" id="dae:Dtox_3380"/>
<name>C8W6K1_DESAS</name>
<feature type="transmembrane region" description="Helical" evidence="1">
    <location>
        <begin position="47"/>
        <end position="68"/>
    </location>
</feature>
<keyword evidence="1" id="KW-1133">Transmembrane helix</keyword>
<feature type="transmembrane region" description="Helical" evidence="1">
    <location>
        <begin position="80"/>
        <end position="102"/>
    </location>
</feature>
<sequence>MNDKVKGGLLIFFMSVTFYMMLTTKYTHALGDYMLEFIGLKSWTGDYSGIHLTVIYFGVLFILSLFLVEKYAIKRFNIRGRSVFFISVVLMIVFSSITGVTVKHVKSNSAGLLSIGYNSSDSSINYRSEDNKLVEFTAKFKLTNYSNEKKTFYLCINNPFDREKRIEEISFYTFDGKRAIFQLEGNETKSFSLSLDRYDVVGGRELQNVSGRGVVQEIVLTDDKSNKVRLDSKNFFGVEISR</sequence>
<keyword evidence="3" id="KW-1185">Reference proteome</keyword>
<reference evidence="2 3" key="1">
    <citation type="journal article" date="2009" name="Stand. Genomic Sci.">
        <title>Complete genome sequence of Desulfotomaculum acetoxidans type strain (5575).</title>
        <authorList>
            <person name="Spring S."/>
            <person name="Lapidus A."/>
            <person name="Schroder M."/>
            <person name="Gleim D."/>
            <person name="Sims D."/>
            <person name="Meincke L."/>
            <person name="Glavina Del Rio T."/>
            <person name="Tice H."/>
            <person name="Copeland A."/>
            <person name="Cheng J.F."/>
            <person name="Lucas S."/>
            <person name="Chen F."/>
            <person name="Nolan M."/>
            <person name="Bruce D."/>
            <person name="Goodwin L."/>
            <person name="Pitluck S."/>
            <person name="Ivanova N."/>
            <person name="Mavromatis K."/>
            <person name="Mikhailova N."/>
            <person name="Pati A."/>
            <person name="Chen A."/>
            <person name="Palaniappan K."/>
            <person name="Land M."/>
            <person name="Hauser L."/>
            <person name="Chang Y.J."/>
            <person name="Jeffries C.D."/>
            <person name="Chain P."/>
            <person name="Saunders E."/>
            <person name="Brettin T."/>
            <person name="Detter J.C."/>
            <person name="Goker M."/>
            <person name="Bristow J."/>
            <person name="Eisen J.A."/>
            <person name="Markowitz V."/>
            <person name="Hugenholtz P."/>
            <person name="Kyrpides N.C."/>
            <person name="Klenk H.P."/>
            <person name="Han C."/>
        </authorList>
    </citation>
    <scope>NUCLEOTIDE SEQUENCE [LARGE SCALE GENOMIC DNA]</scope>
    <source>
        <strain evidence="3">ATCC 49208 / DSM 771 / VKM B-1644</strain>
    </source>
</reference>
<dbReference type="Proteomes" id="UP000002217">
    <property type="component" value="Chromosome"/>
</dbReference>
<evidence type="ECO:0000313" key="2">
    <source>
        <dbReference type="EMBL" id="ACV64110.1"/>
    </source>
</evidence>
<dbReference type="OrthoDB" id="1795805at2"/>
<dbReference type="HOGENOM" id="CLU_1145733_0_0_9"/>
<accession>C8W6K1</accession>
<evidence type="ECO:0000313" key="3">
    <source>
        <dbReference type="Proteomes" id="UP000002217"/>
    </source>
</evidence>
<dbReference type="RefSeq" id="WP_015758800.1">
    <property type="nucleotide sequence ID" value="NC_013216.1"/>
</dbReference>
<feature type="transmembrane region" description="Helical" evidence="1">
    <location>
        <begin position="7"/>
        <end position="27"/>
    </location>
</feature>
<proteinExistence type="predicted"/>
<protein>
    <submittedName>
        <fullName evidence="2">Uncharacterized protein</fullName>
    </submittedName>
</protein>
<keyword evidence="1" id="KW-0812">Transmembrane</keyword>
<dbReference type="EMBL" id="CP001720">
    <property type="protein sequence ID" value="ACV64110.1"/>
    <property type="molecule type" value="Genomic_DNA"/>
</dbReference>
<organism evidence="2 3">
    <name type="scientific">Desulfofarcimen acetoxidans (strain ATCC 49208 / DSM 771 / KCTC 5769 / VKM B-1644 / 5575)</name>
    <name type="common">Desulfotomaculum acetoxidans</name>
    <dbReference type="NCBI Taxonomy" id="485916"/>
    <lineage>
        <taxon>Bacteria</taxon>
        <taxon>Bacillati</taxon>
        <taxon>Bacillota</taxon>
        <taxon>Clostridia</taxon>
        <taxon>Eubacteriales</taxon>
        <taxon>Peptococcaceae</taxon>
        <taxon>Desulfofarcimen</taxon>
    </lineage>
</organism>
<keyword evidence="1" id="KW-0472">Membrane</keyword>